<dbReference type="PANTHER" id="PTHR24221">
    <property type="entry name" value="ATP-BINDING CASSETTE SUB-FAMILY B"/>
    <property type="match status" value="1"/>
</dbReference>
<dbReference type="InParanoid" id="T0SGY1"/>
<evidence type="ECO:0000313" key="13">
    <source>
        <dbReference type="Proteomes" id="UP000030762"/>
    </source>
</evidence>
<dbReference type="GeneID" id="19941782"/>
<dbReference type="SMART" id="SM00382">
    <property type="entry name" value="AAA"/>
    <property type="match status" value="1"/>
</dbReference>
<dbReference type="eggNOG" id="KOG0056">
    <property type="taxonomic scope" value="Eukaryota"/>
</dbReference>
<dbReference type="FunFam" id="3.40.50.300:FF:000287">
    <property type="entry name" value="Multidrug ABC transporter ATP-binding protein"/>
    <property type="match status" value="1"/>
</dbReference>
<dbReference type="Gene3D" id="3.40.50.300">
    <property type="entry name" value="P-loop containing nucleotide triphosphate hydrolases"/>
    <property type="match status" value="1"/>
</dbReference>
<feature type="domain" description="ABC transmembrane type-1" evidence="11">
    <location>
        <begin position="49"/>
        <end position="331"/>
    </location>
</feature>
<evidence type="ECO:0000313" key="12">
    <source>
        <dbReference type="EMBL" id="EQC42217.1"/>
    </source>
</evidence>
<protein>
    <recommendedName>
        <fullName evidence="14">ATP-binding cassette, subfamily B (MDR/TAP), member 6</fullName>
    </recommendedName>
</protein>
<keyword evidence="6 9" id="KW-1133">Transmembrane helix</keyword>
<dbReference type="InterPro" id="IPR003439">
    <property type="entry name" value="ABC_transporter-like_ATP-bd"/>
</dbReference>
<organism evidence="12 13">
    <name type="scientific">Saprolegnia diclina (strain VS20)</name>
    <dbReference type="NCBI Taxonomy" id="1156394"/>
    <lineage>
        <taxon>Eukaryota</taxon>
        <taxon>Sar</taxon>
        <taxon>Stramenopiles</taxon>
        <taxon>Oomycota</taxon>
        <taxon>Saprolegniomycetes</taxon>
        <taxon>Saprolegniales</taxon>
        <taxon>Saprolegniaceae</taxon>
        <taxon>Saprolegnia</taxon>
    </lineage>
</organism>
<evidence type="ECO:0000256" key="4">
    <source>
        <dbReference type="ARBA" id="ARBA00022741"/>
    </source>
</evidence>
<keyword evidence="4" id="KW-0547">Nucleotide-binding</keyword>
<evidence type="ECO:0000256" key="2">
    <source>
        <dbReference type="ARBA" id="ARBA00022448"/>
    </source>
</evidence>
<dbReference type="GO" id="GO:0016020">
    <property type="term" value="C:membrane"/>
    <property type="evidence" value="ECO:0007669"/>
    <property type="project" value="UniProtKB-SubCell"/>
</dbReference>
<comment type="subcellular location">
    <subcellularLocation>
        <location evidence="1">Membrane</location>
        <topology evidence="1">Multi-pass membrane protein</topology>
    </subcellularLocation>
</comment>
<dbReference type="OrthoDB" id="6500128at2759"/>
<dbReference type="OMA" id="VTIYMAK"/>
<reference evidence="12 13" key="1">
    <citation type="submission" date="2012-04" db="EMBL/GenBank/DDBJ databases">
        <title>The Genome Sequence of Saprolegnia declina VS20.</title>
        <authorList>
            <consortium name="The Broad Institute Genome Sequencing Platform"/>
            <person name="Russ C."/>
            <person name="Nusbaum C."/>
            <person name="Tyler B."/>
            <person name="van West P."/>
            <person name="Dieguez-Uribeondo J."/>
            <person name="de Bruijn I."/>
            <person name="Tripathy S."/>
            <person name="Jiang R."/>
            <person name="Young S.K."/>
            <person name="Zeng Q."/>
            <person name="Gargeya S."/>
            <person name="Fitzgerald M."/>
            <person name="Haas B."/>
            <person name="Abouelleil A."/>
            <person name="Alvarado L."/>
            <person name="Arachchi H.M."/>
            <person name="Berlin A."/>
            <person name="Chapman S.B."/>
            <person name="Goldberg J."/>
            <person name="Griggs A."/>
            <person name="Gujja S."/>
            <person name="Hansen M."/>
            <person name="Howarth C."/>
            <person name="Imamovic A."/>
            <person name="Larimer J."/>
            <person name="McCowen C."/>
            <person name="Montmayeur A."/>
            <person name="Murphy C."/>
            <person name="Neiman D."/>
            <person name="Pearson M."/>
            <person name="Priest M."/>
            <person name="Roberts A."/>
            <person name="Saif S."/>
            <person name="Shea T."/>
            <person name="Sisk P."/>
            <person name="Sykes S."/>
            <person name="Wortman J."/>
            <person name="Nusbaum C."/>
            <person name="Birren B."/>
        </authorList>
    </citation>
    <scope>NUCLEOTIDE SEQUENCE [LARGE SCALE GENOMIC DNA]</scope>
    <source>
        <strain evidence="12 13">VS20</strain>
    </source>
</reference>
<dbReference type="InterPro" id="IPR003593">
    <property type="entry name" value="AAA+_ATPase"/>
</dbReference>
<name>T0SGY1_SAPDV</name>
<dbReference type="InterPro" id="IPR036640">
    <property type="entry name" value="ABC1_TM_sf"/>
</dbReference>
<dbReference type="GO" id="GO:0005524">
    <property type="term" value="F:ATP binding"/>
    <property type="evidence" value="ECO:0007669"/>
    <property type="project" value="UniProtKB-KW"/>
</dbReference>
<dbReference type="GO" id="GO:0016887">
    <property type="term" value="F:ATP hydrolysis activity"/>
    <property type="evidence" value="ECO:0007669"/>
    <property type="project" value="InterPro"/>
</dbReference>
<evidence type="ECO:0000256" key="5">
    <source>
        <dbReference type="ARBA" id="ARBA00022840"/>
    </source>
</evidence>
<comment type="similarity">
    <text evidence="8">Belongs to the ABC transporter superfamily. ABCB family. Heavy Metal importer (TC 3.A.1.210) subfamily.</text>
</comment>
<evidence type="ECO:0000256" key="7">
    <source>
        <dbReference type="ARBA" id="ARBA00023136"/>
    </source>
</evidence>
<dbReference type="InterPro" id="IPR011527">
    <property type="entry name" value="ABC1_TM_dom"/>
</dbReference>
<evidence type="ECO:0000256" key="9">
    <source>
        <dbReference type="SAM" id="Phobius"/>
    </source>
</evidence>
<dbReference type="PROSITE" id="PS00211">
    <property type="entry name" value="ABC_TRANSPORTER_1"/>
    <property type="match status" value="1"/>
</dbReference>
<dbReference type="Pfam" id="PF00005">
    <property type="entry name" value="ABC_tran"/>
    <property type="match status" value="1"/>
</dbReference>
<dbReference type="Pfam" id="PF00664">
    <property type="entry name" value="ABC_membrane"/>
    <property type="match status" value="1"/>
</dbReference>
<gene>
    <name evidence="12" type="ORF">SDRG_01055</name>
</gene>
<dbReference type="STRING" id="1156394.T0SGY1"/>
<evidence type="ECO:0000256" key="3">
    <source>
        <dbReference type="ARBA" id="ARBA00022692"/>
    </source>
</evidence>
<dbReference type="SUPFAM" id="SSF90123">
    <property type="entry name" value="ABC transporter transmembrane region"/>
    <property type="match status" value="1"/>
</dbReference>
<dbReference type="Gene3D" id="1.20.1560.10">
    <property type="entry name" value="ABC transporter type 1, transmembrane domain"/>
    <property type="match status" value="1"/>
</dbReference>
<dbReference type="AlphaFoldDB" id="T0SGY1"/>
<evidence type="ECO:0000256" key="8">
    <source>
        <dbReference type="ARBA" id="ARBA00024363"/>
    </source>
</evidence>
<keyword evidence="7 9" id="KW-0472">Membrane</keyword>
<dbReference type="PANTHER" id="PTHR24221:SF620">
    <property type="entry name" value="ABC TRANSMEMBRANE TYPE-1 DOMAIN-CONTAINING PROTEIN"/>
    <property type="match status" value="1"/>
</dbReference>
<dbReference type="VEuPathDB" id="FungiDB:SDRG_01055"/>
<dbReference type="PROSITE" id="PS50929">
    <property type="entry name" value="ABC_TM1F"/>
    <property type="match status" value="1"/>
</dbReference>
<accession>T0SGY1</accession>
<evidence type="ECO:0000256" key="1">
    <source>
        <dbReference type="ARBA" id="ARBA00004141"/>
    </source>
</evidence>
<feature type="transmembrane region" description="Helical" evidence="9">
    <location>
        <begin position="187"/>
        <end position="207"/>
    </location>
</feature>
<sequence length="619" mass="68080">MGPRAQMKQYGYEDLEAGDGQDVPLTELGVLIKPYFWPKDSWALRLRAITSVSLVGASRAFRVLAPLYLKEATNELIATAEVPVAAIATYVGFLFLSNSSKQLQTFLYLRVMQSAYKEVSAKVFTHLHAMSMHFHLTKKTGKVMRVLDRGIDSTDSVVNVLFFRLVPTILEVIAVGGIFFFAFHEQLLTLVIGVSVVVYVTVTVLGTRVRLRFKKTSNKHDNDANEKAVDSLTNFETVKYFCSEQYECDRYLGSIASFQQSAFLTRGLTNSINVAQQLIQGICLLLCLLIAAAKIKQGTLTVGDFVAVGSYVTQIFKPLDSLGAIYNTIMQSIVDMSNLVEILLVEPDIQDMPGAKALVLAPHQSAVTFEHVGFSYPGQPYANGLKDINLTIAPGHTLAVVGATGAGKSTLSRLLFRFYDVTSGRILIDGQDVAKVTQASLRQAIGIVPQDAVMFNDTIFYNIQYGRHDATEADVLEAAKSAKLYDFVMTLPLGFQTRVGERGLKLSGGEKQRVAIARAILKNPRVMILDEATSALDTRTERSIYQSLLEICADRTTLVIAHRLSTIQHAEQIVVLERGQVVEVGAHDVLMQKQGAYASMWHHQSALPAVESTDRVAAE</sequence>
<dbReference type="SUPFAM" id="SSF52540">
    <property type="entry name" value="P-loop containing nucleoside triphosphate hydrolases"/>
    <property type="match status" value="1"/>
</dbReference>
<dbReference type="Proteomes" id="UP000030762">
    <property type="component" value="Unassembled WGS sequence"/>
</dbReference>
<keyword evidence="3 9" id="KW-0812">Transmembrane</keyword>
<dbReference type="InterPro" id="IPR027417">
    <property type="entry name" value="P-loop_NTPase"/>
</dbReference>
<dbReference type="InterPro" id="IPR039421">
    <property type="entry name" value="Type_1_exporter"/>
</dbReference>
<evidence type="ECO:0008006" key="14">
    <source>
        <dbReference type="Google" id="ProtNLM"/>
    </source>
</evidence>
<evidence type="ECO:0000259" key="11">
    <source>
        <dbReference type="PROSITE" id="PS50929"/>
    </source>
</evidence>
<proteinExistence type="inferred from homology"/>
<dbReference type="PROSITE" id="PS50893">
    <property type="entry name" value="ABC_TRANSPORTER_2"/>
    <property type="match status" value="1"/>
</dbReference>
<dbReference type="InterPro" id="IPR017871">
    <property type="entry name" value="ABC_transporter-like_CS"/>
</dbReference>
<keyword evidence="5" id="KW-0067">ATP-binding</keyword>
<feature type="transmembrane region" description="Helical" evidence="9">
    <location>
        <begin position="161"/>
        <end position="181"/>
    </location>
</feature>
<feature type="domain" description="ABC transporter" evidence="10">
    <location>
        <begin position="367"/>
        <end position="603"/>
    </location>
</feature>
<keyword evidence="13" id="KW-1185">Reference proteome</keyword>
<dbReference type="EMBL" id="JH767133">
    <property type="protein sequence ID" value="EQC42217.1"/>
    <property type="molecule type" value="Genomic_DNA"/>
</dbReference>
<dbReference type="GO" id="GO:0140359">
    <property type="term" value="F:ABC-type transporter activity"/>
    <property type="evidence" value="ECO:0007669"/>
    <property type="project" value="InterPro"/>
</dbReference>
<dbReference type="RefSeq" id="XP_008604786.1">
    <property type="nucleotide sequence ID" value="XM_008606564.1"/>
</dbReference>
<evidence type="ECO:0000256" key="6">
    <source>
        <dbReference type="ARBA" id="ARBA00022989"/>
    </source>
</evidence>
<keyword evidence="2" id="KW-0813">Transport</keyword>
<evidence type="ECO:0000259" key="10">
    <source>
        <dbReference type="PROSITE" id="PS50893"/>
    </source>
</evidence>